<accession>A0A9P3UUC7</accession>
<organism evidence="2 3">
    <name type="scientific">Lyophyllum shimeji</name>
    <name type="common">Hon-shimeji</name>
    <name type="synonym">Tricholoma shimeji</name>
    <dbReference type="NCBI Taxonomy" id="47721"/>
    <lineage>
        <taxon>Eukaryota</taxon>
        <taxon>Fungi</taxon>
        <taxon>Dikarya</taxon>
        <taxon>Basidiomycota</taxon>
        <taxon>Agaricomycotina</taxon>
        <taxon>Agaricomycetes</taxon>
        <taxon>Agaricomycetidae</taxon>
        <taxon>Agaricales</taxon>
        <taxon>Tricholomatineae</taxon>
        <taxon>Lyophyllaceae</taxon>
        <taxon>Lyophyllum</taxon>
    </lineage>
</organism>
<reference evidence="2" key="1">
    <citation type="submission" date="2022-07" db="EMBL/GenBank/DDBJ databases">
        <title>The genome of Lyophyllum shimeji provides insight into the initial evolution of ectomycorrhizal fungal genome.</title>
        <authorList>
            <person name="Kobayashi Y."/>
            <person name="Shibata T."/>
            <person name="Hirakawa H."/>
            <person name="Shigenobu S."/>
            <person name="Nishiyama T."/>
            <person name="Yamada A."/>
            <person name="Hasebe M."/>
            <person name="Kawaguchi M."/>
        </authorList>
    </citation>
    <scope>NUCLEOTIDE SEQUENCE</scope>
    <source>
        <strain evidence="2">AT787</strain>
    </source>
</reference>
<dbReference type="SUPFAM" id="SSF81383">
    <property type="entry name" value="F-box domain"/>
    <property type="match status" value="1"/>
</dbReference>
<sequence length="325" mass="36020">MVDFQDVPQDVFLSITNHLELGDVLTLLSVCSTFRSFAKPQSLWIDILERVAKHRALALSPGTQIRDLEVEQLVRVARHTYRVQHSWEQDSPRPVRSKVLGQQAHHGRGFTGGRYGERLFATIPGTPLLVLRSVRPDAEGAMHLVALDIEEVHGPSTLQVPAFESYAHWDGPGSLIVALCGRDTPSLIVVSITYHPGAAPAMSIIYETMTATSIHRQDVFLINYVTGASAVLPEAWQPSIRTFDQPLFSIIGAAPFFVTYTENDGWTFNVNRLALDLRSTLNGHHPPCALRDVALERINSLFGVVTYRSRHSLGVSLSPRPVYSP</sequence>
<dbReference type="SMART" id="SM00256">
    <property type="entry name" value="FBOX"/>
    <property type="match status" value="1"/>
</dbReference>
<evidence type="ECO:0000313" key="2">
    <source>
        <dbReference type="EMBL" id="GLB45488.1"/>
    </source>
</evidence>
<protein>
    <recommendedName>
        <fullName evidence="1">F-box domain-containing protein</fullName>
    </recommendedName>
</protein>
<dbReference type="Gene3D" id="1.20.1280.50">
    <property type="match status" value="1"/>
</dbReference>
<feature type="domain" description="F-box" evidence="1">
    <location>
        <begin position="1"/>
        <end position="47"/>
    </location>
</feature>
<dbReference type="AlphaFoldDB" id="A0A9P3UUC7"/>
<keyword evidence="3" id="KW-1185">Reference proteome</keyword>
<dbReference type="OrthoDB" id="3042786at2759"/>
<dbReference type="Proteomes" id="UP001063166">
    <property type="component" value="Unassembled WGS sequence"/>
</dbReference>
<name>A0A9P3UUC7_LYOSH</name>
<evidence type="ECO:0000313" key="3">
    <source>
        <dbReference type="Proteomes" id="UP001063166"/>
    </source>
</evidence>
<dbReference type="EMBL" id="BRPK01000023">
    <property type="protein sequence ID" value="GLB45488.1"/>
    <property type="molecule type" value="Genomic_DNA"/>
</dbReference>
<evidence type="ECO:0000259" key="1">
    <source>
        <dbReference type="PROSITE" id="PS50181"/>
    </source>
</evidence>
<gene>
    <name evidence="2" type="ORF">LshimejAT787_2300480</name>
</gene>
<dbReference type="PROSITE" id="PS50181">
    <property type="entry name" value="FBOX"/>
    <property type="match status" value="1"/>
</dbReference>
<comment type="caution">
    <text evidence="2">The sequence shown here is derived from an EMBL/GenBank/DDBJ whole genome shotgun (WGS) entry which is preliminary data.</text>
</comment>
<dbReference type="InterPro" id="IPR001810">
    <property type="entry name" value="F-box_dom"/>
</dbReference>
<dbReference type="Pfam" id="PF12937">
    <property type="entry name" value="F-box-like"/>
    <property type="match status" value="1"/>
</dbReference>
<dbReference type="InterPro" id="IPR036047">
    <property type="entry name" value="F-box-like_dom_sf"/>
</dbReference>
<proteinExistence type="predicted"/>